<evidence type="ECO:0000256" key="4">
    <source>
        <dbReference type="ARBA" id="ARBA00023136"/>
    </source>
</evidence>
<dbReference type="Proteomes" id="UP000051386">
    <property type="component" value="Unassembled WGS sequence"/>
</dbReference>
<dbReference type="GO" id="GO:0016020">
    <property type="term" value="C:membrane"/>
    <property type="evidence" value="ECO:0007669"/>
    <property type="project" value="UniProtKB-SubCell"/>
</dbReference>
<evidence type="ECO:0000256" key="3">
    <source>
        <dbReference type="ARBA" id="ARBA00022989"/>
    </source>
</evidence>
<keyword evidence="4 5" id="KW-0472">Membrane</keyword>
<organism evidence="7 8">
    <name type="scientific">Stenotrophomonas chelatiphaga</name>
    <dbReference type="NCBI Taxonomy" id="517011"/>
    <lineage>
        <taxon>Bacteria</taxon>
        <taxon>Pseudomonadati</taxon>
        <taxon>Pseudomonadota</taxon>
        <taxon>Gammaproteobacteria</taxon>
        <taxon>Lysobacterales</taxon>
        <taxon>Lysobacteraceae</taxon>
        <taxon>Stenotrophomonas</taxon>
    </lineage>
</organism>
<feature type="transmembrane region" description="Helical" evidence="5">
    <location>
        <begin position="122"/>
        <end position="142"/>
    </location>
</feature>
<name>A0A0R0D2L9_9GAMM</name>
<comment type="caution">
    <text evidence="7">The sequence shown here is derived from an EMBL/GenBank/DDBJ whole genome shotgun (WGS) entry which is preliminary data.</text>
</comment>
<feature type="transmembrane region" description="Helical" evidence="5">
    <location>
        <begin position="83"/>
        <end position="110"/>
    </location>
</feature>
<feature type="transmembrane region" description="Helical" evidence="5">
    <location>
        <begin position="174"/>
        <end position="196"/>
    </location>
</feature>
<feature type="domain" description="Yip1" evidence="6">
    <location>
        <begin position="11"/>
        <end position="223"/>
    </location>
</feature>
<comment type="subcellular location">
    <subcellularLocation>
        <location evidence="1">Membrane</location>
        <topology evidence="1">Multi-pass membrane protein</topology>
    </subcellularLocation>
</comment>
<feature type="transmembrane region" description="Helical" evidence="5">
    <location>
        <begin position="208"/>
        <end position="230"/>
    </location>
</feature>
<feature type="transmembrane region" description="Helical" evidence="5">
    <location>
        <begin position="31"/>
        <end position="49"/>
    </location>
</feature>
<evidence type="ECO:0000259" key="6">
    <source>
        <dbReference type="Pfam" id="PF04893"/>
    </source>
</evidence>
<proteinExistence type="predicted"/>
<sequence length="232" mass="25212">MSARVAKTAGEVILDPLKGWERVELRSDWPWPLLALAFATAMAWTTYYANVDLAWLQDHLLAGHSELQGRELEFMRNLLGRTLLTVMSVASSLLVGGAFLLLTAAWLKVVARTRRSDPYVKWVGRAAWLTVPETVMLLMMALRCAIADTSNLPPELSNPLSIAQLTGIGVGSRWLSLAGSVGVQSFWTIALCAAGLRHWLGMGWVRALSIALAPALLLYGAWAMGIALGATQ</sequence>
<evidence type="ECO:0000256" key="1">
    <source>
        <dbReference type="ARBA" id="ARBA00004141"/>
    </source>
</evidence>
<protein>
    <recommendedName>
        <fullName evidence="6">Yip1 domain-containing protein</fullName>
    </recommendedName>
</protein>
<gene>
    <name evidence="7" type="ORF">ABB28_03740</name>
</gene>
<keyword evidence="2 5" id="KW-0812">Transmembrane</keyword>
<dbReference type="InterPro" id="IPR006977">
    <property type="entry name" value="Yip1_dom"/>
</dbReference>
<dbReference type="EMBL" id="LDJK01000009">
    <property type="protein sequence ID" value="KRG76364.1"/>
    <property type="molecule type" value="Genomic_DNA"/>
</dbReference>
<accession>A0A0R0D2L9</accession>
<dbReference type="AlphaFoldDB" id="A0A0R0D2L9"/>
<evidence type="ECO:0000256" key="5">
    <source>
        <dbReference type="SAM" id="Phobius"/>
    </source>
</evidence>
<evidence type="ECO:0000313" key="8">
    <source>
        <dbReference type="Proteomes" id="UP000051386"/>
    </source>
</evidence>
<dbReference type="RefSeq" id="WP_161809848.1">
    <property type="nucleotide sequence ID" value="NZ_LDJK01000009.1"/>
</dbReference>
<dbReference type="Pfam" id="PF04893">
    <property type="entry name" value="Yip1"/>
    <property type="match status" value="1"/>
</dbReference>
<dbReference type="PATRIC" id="fig|517011.3.peg.3503"/>
<evidence type="ECO:0000256" key="2">
    <source>
        <dbReference type="ARBA" id="ARBA00022692"/>
    </source>
</evidence>
<keyword evidence="8" id="KW-1185">Reference proteome</keyword>
<evidence type="ECO:0000313" key="7">
    <source>
        <dbReference type="EMBL" id="KRG76364.1"/>
    </source>
</evidence>
<keyword evidence="3 5" id="KW-1133">Transmembrane helix</keyword>
<reference evidence="7 8" key="1">
    <citation type="submission" date="2015-05" db="EMBL/GenBank/DDBJ databases">
        <title>Genome sequencing and analysis of members of genus Stenotrophomonas.</title>
        <authorList>
            <person name="Patil P.P."/>
            <person name="Midha S."/>
            <person name="Patil P.B."/>
        </authorList>
    </citation>
    <scope>NUCLEOTIDE SEQUENCE [LARGE SCALE GENOMIC DNA]</scope>
    <source>
        <strain evidence="7 8">DSM 21508</strain>
    </source>
</reference>